<organism evidence="1 2">
    <name type="scientific">Enterocloster bolteae</name>
    <dbReference type="NCBI Taxonomy" id="208479"/>
    <lineage>
        <taxon>Bacteria</taxon>
        <taxon>Bacillati</taxon>
        <taxon>Bacillota</taxon>
        <taxon>Clostridia</taxon>
        <taxon>Lachnospirales</taxon>
        <taxon>Lachnospiraceae</taxon>
        <taxon>Enterocloster</taxon>
    </lineage>
</organism>
<dbReference type="GeneID" id="23116789"/>
<gene>
    <name evidence="1" type="ORF">DWW02_22860</name>
</gene>
<dbReference type="Proteomes" id="UP000284543">
    <property type="component" value="Unassembled WGS sequence"/>
</dbReference>
<dbReference type="AlphaFoldDB" id="A0A412YYU0"/>
<accession>A0A412YYU0</accession>
<evidence type="ECO:0000313" key="2">
    <source>
        <dbReference type="Proteomes" id="UP000284543"/>
    </source>
</evidence>
<dbReference type="RefSeq" id="WP_002569976.1">
    <property type="nucleotide sequence ID" value="NZ_BAABZS010000001.1"/>
</dbReference>
<proteinExistence type="predicted"/>
<evidence type="ECO:0000313" key="1">
    <source>
        <dbReference type="EMBL" id="RGV72847.1"/>
    </source>
</evidence>
<dbReference type="EMBL" id="QRZM01000012">
    <property type="protein sequence ID" value="RGV72847.1"/>
    <property type="molecule type" value="Genomic_DNA"/>
</dbReference>
<sequence length="132" mass="15169">MNKEEIKKIVVDYINKNESASYAELQWLFEKKGYDYKGKLLSCSDVCEHVVFWSGWNAEAFDLMTELLHEGVAYREPAHPLRYLMDGAALTLPKVQRAVQYKTDHWAPVVFVKGLDPELMTSQVKIKAEGTE</sequence>
<dbReference type="KEGG" id="cbol:CGC65_07740"/>
<reference evidence="1 2" key="1">
    <citation type="submission" date="2018-08" db="EMBL/GenBank/DDBJ databases">
        <title>A genome reference for cultivated species of the human gut microbiota.</title>
        <authorList>
            <person name="Zou Y."/>
            <person name="Xue W."/>
            <person name="Luo G."/>
        </authorList>
    </citation>
    <scope>NUCLEOTIDE SEQUENCE [LARGE SCALE GENOMIC DNA]</scope>
    <source>
        <strain evidence="1 2">AF14-18</strain>
    </source>
</reference>
<comment type="caution">
    <text evidence="1">The sequence shown here is derived from an EMBL/GenBank/DDBJ whole genome shotgun (WGS) entry which is preliminary data.</text>
</comment>
<protein>
    <submittedName>
        <fullName evidence="1">Uncharacterized protein</fullName>
    </submittedName>
</protein>
<name>A0A412YYU0_9FIRM</name>